<evidence type="ECO:0000256" key="13">
    <source>
        <dbReference type="PIRSR" id="PIRSR627057-2"/>
    </source>
</evidence>
<comment type="subcellular location">
    <subcellularLocation>
        <location evidence="1 14">Endoplasmic reticulum membrane</location>
        <topology evidence="1 14">Multi-pass membrane protein</topology>
    </subcellularLocation>
</comment>
<dbReference type="AlphaFoldDB" id="A0AA36N0J1"/>
<evidence type="ECO:0000256" key="1">
    <source>
        <dbReference type="ARBA" id="ARBA00004477"/>
    </source>
</evidence>
<evidence type="ECO:0000313" key="18">
    <source>
        <dbReference type="EMBL" id="CAJ1385308.1"/>
    </source>
</evidence>
<dbReference type="Pfam" id="PF16491">
    <property type="entry name" value="Peptidase_M48_N"/>
    <property type="match status" value="1"/>
</dbReference>
<evidence type="ECO:0000256" key="12">
    <source>
        <dbReference type="PIRSR" id="PIRSR627057-1"/>
    </source>
</evidence>
<comment type="caution">
    <text evidence="14">Lacks conserved residue(s) required for the propagation of feature annotation.</text>
</comment>
<comment type="caution">
    <text evidence="18">The sequence shown here is derived from an EMBL/GenBank/DDBJ whole genome shotgun (WGS) entry which is preliminary data.</text>
</comment>
<evidence type="ECO:0000256" key="3">
    <source>
        <dbReference type="ARBA" id="ARBA00022692"/>
    </source>
</evidence>
<dbReference type="EC" id="3.4.24.84" evidence="14"/>
<dbReference type="GO" id="GO:0071586">
    <property type="term" value="P:CAAX-box protein processing"/>
    <property type="evidence" value="ECO:0007669"/>
    <property type="project" value="UniProtKB-UniRule"/>
</dbReference>
<comment type="cofactor">
    <cofactor evidence="13 14">
        <name>Zn(2+)</name>
        <dbReference type="ChEBI" id="CHEBI:29105"/>
    </cofactor>
    <text evidence="13 14">Binds 1 zinc ion per subunit.</text>
</comment>
<keyword evidence="2 14" id="KW-0645">Protease</keyword>
<dbReference type="GO" id="GO:0004222">
    <property type="term" value="F:metalloendopeptidase activity"/>
    <property type="evidence" value="ECO:0007669"/>
    <property type="project" value="UniProtKB-UniRule"/>
</dbReference>
<feature type="signal peptide" evidence="15">
    <location>
        <begin position="1"/>
        <end position="26"/>
    </location>
</feature>
<dbReference type="Pfam" id="PF01435">
    <property type="entry name" value="Peptidase_M48"/>
    <property type="match status" value="1"/>
</dbReference>
<feature type="binding site" evidence="13">
    <location>
        <position position="285"/>
    </location>
    <ligand>
        <name>Zn(2+)</name>
        <dbReference type="ChEBI" id="CHEBI:29105"/>
        <note>catalytic</note>
    </ligand>
</feature>
<gene>
    <name evidence="18" type="ORF">EVOR1521_LOCUS11937</name>
</gene>
<feature type="transmembrane region" description="Helical" evidence="14">
    <location>
        <begin position="292"/>
        <end position="312"/>
    </location>
</feature>
<feature type="binding site" evidence="13">
    <location>
        <position position="363"/>
    </location>
    <ligand>
        <name>Zn(2+)</name>
        <dbReference type="ChEBI" id="CHEBI:29105"/>
        <note>catalytic</note>
    </ligand>
</feature>
<evidence type="ECO:0000256" key="6">
    <source>
        <dbReference type="ARBA" id="ARBA00022824"/>
    </source>
</evidence>
<dbReference type="InterPro" id="IPR001915">
    <property type="entry name" value="Peptidase_M48"/>
</dbReference>
<dbReference type="GO" id="GO:0005789">
    <property type="term" value="C:endoplasmic reticulum membrane"/>
    <property type="evidence" value="ECO:0007669"/>
    <property type="project" value="UniProtKB-SubCell"/>
</dbReference>
<dbReference type="PANTHER" id="PTHR10120">
    <property type="entry name" value="CAAX PRENYL PROTEASE 1"/>
    <property type="match status" value="1"/>
</dbReference>
<keyword evidence="10 14" id="KW-0472">Membrane</keyword>
<keyword evidence="4 13" id="KW-0479">Metal-binding</keyword>
<dbReference type="Proteomes" id="UP001178507">
    <property type="component" value="Unassembled WGS sequence"/>
</dbReference>
<evidence type="ECO:0000259" key="17">
    <source>
        <dbReference type="Pfam" id="PF16491"/>
    </source>
</evidence>
<evidence type="ECO:0000256" key="4">
    <source>
        <dbReference type="ARBA" id="ARBA00022723"/>
    </source>
</evidence>
<feature type="binding site" evidence="13">
    <location>
        <position position="281"/>
    </location>
    <ligand>
        <name>Zn(2+)</name>
        <dbReference type="ChEBI" id="CHEBI:29105"/>
        <note>catalytic</note>
    </ligand>
</feature>
<keyword evidence="19" id="KW-1185">Reference proteome</keyword>
<feature type="domain" description="Peptidase M48" evidence="16">
    <location>
        <begin position="213"/>
        <end position="419"/>
    </location>
</feature>
<dbReference type="InterPro" id="IPR032456">
    <property type="entry name" value="Peptidase_M48_N"/>
</dbReference>
<evidence type="ECO:0000313" key="19">
    <source>
        <dbReference type="Proteomes" id="UP001178507"/>
    </source>
</evidence>
<protein>
    <recommendedName>
        <fullName evidence="14">CAAX prenyl protease</fullName>
        <ecNumber evidence="14">3.4.24.84</ecNumber>
    </recommendedName>
</protein>
<evidence type="ECO:0000256" key="5">
    <source>
        <dbReference type="ARBA" id="ARBA00022801"/>
    </source>
</evidence>
<keyword evidence="9 14" id="KW-0482">Metalloprotease</keyword>
<reference evidence="18" key="1">
    <citation type="submission" date="2023-08" db="EMBL/GenBank/DDBJ databases">
        <authorList>
            <person name="Chen Y."/>
            <person name="Shah S."/>
            <person name="Dougan E. K."/>
            <person name="Thang M."/>
            <person name="Chan C."/>
        </authorList>
    </citation>
    <scope>NUCLEOTIDE SEQUENCE</scope>
</reference>
<evidence type="ECO:0000259" key="16">
    <source>
        <dbReference type="Pfam" id="PF01435"/>
    </source>
</evidence>
<name>A0AA36N0J1_9DINO</name>
<feature type="active site" evidence="12">
    <location>
        <position position="282"/>
    </location>
</feature>
<comment type="function">
    <text evidence="14">Proteolytically removes the C-terminal three residues of farnesylated proteins.</text>
</comment>
<dbReference type="CDD" id="cd07343">
    <property type="entry name" value="M48A_Zmpste24p_like"/>
    <property type="match status" value="1"/>
</dbReference>
<keyword evidence="3 14" id="KW-0812">Transmembrane</keyword>
<organism evidence="18 19">
    <name type="scientific">Effrenium voratum</name>
    <dbReference type="NCBI Taxonomy" id="2562239"/>
    <lineage>
        <taxon>Eukaryota</taxon>
        <taxon>Sar</taxon>
        <taxon>Alveolata</taxon>
        <taxon>Dinophyceae</taxon>
        <taxon>Suessiales</taxon>
        <taxon>Symbiodiniaceae</taxon>
        <taxon>Effrenium</taxon>
    </lineage>
</organism>
<feature type="transmembrane region" description="Helical" evidence="14">
    <location>
        <begin position="182"/>
        <end position="202"/>
    </location>
</feature>
<evidence type="ECO:0000256" key="15">
    <source>
        <dbReference type="SAM" id="SignalP"/>
    </source>
</evidence>
<evidence type="ECO:0000256" key="11">
    <source>
        <dbReference type="ARBA" id="ARBA00044456"/>
    </source>
</evidence>
<evidence type="ECO:0000256" key="9">
    <source>
        <dbReference type="ARBA" id="ARBA00023049"/>
    </source>
</evidence>
<keyword evidence="15" id="KW-0732">Signal</keyword>
<accession>A0AA36N0J1</accession>
<sequence>MVIPTVRGPYVWAFLAFSSVLHLLEQYLEWRQLQKNSETAVPEEFKGVVDEAKFLESQAYQKDKRLFGFIRDWISFFFDKVQLFLLTPLLWHYAVSVFGEEAEYSCTLFWLFLMQWVEKPISIPISLYSNFVVEERHGFNKMTVKLFFTDLIKSELLAYVFGLLLVPMLIWIVRYFGEGFYLYLWGAVQCLILAFMWIYPNLIQPLFNEFRQLQDADLKAKIEALAAEVNFPLTKLFEIDGSKRSGHSNAYFFGFWKYKRIVLYDTLLHLKHDDILAILCHELGHWKFGHTLMNLIIASVHIFVIFWLFNLVMYSQISKQMTREFGYGETDAVMVSLTLFMLLLSPSEQVMSLLMTMRSRANEFQADSFAAKMGRSEPLQSGLFQIHEENKGDLNPDPWYSWYHFSHPPLVERLRALRALDSESKKDT</sequence>
<dbReference type="FunFam" id="3.30.2010.10:FF:000002">
    <property type="entry name" value="CAAX prenyl protease"/>
    <property type="match status" value="1"/>
</dbReference>
<evidence type="ECO:0000256" key="7">
    <source>
        <dbReference type="ARBA" id="ARBA00022833"/>
    </source>
</evidence>
<evidence type="ECO:0000256" key="2">
    <source>
        <dbReference type="ARBA" id="ARBA00022670"/>
    </source>
</evidence>
<feature type="chain" id="PRO_5041437053" description="CAAX prenyl protease" evidence="15">
    <location>
        <begin position="27"/>
        <end position="428"/>
    </location>
</feature>
<dbReference type="Gene3D" id="3.30.2010.10">
    <property type="entry name" value="Metalloproteases ('zincins'), catalytic domain"/>
    <property type="match status" value="1"/>
</dbReference>
<evidence type="ECO:0000256" key="8">
    <source>
        <dbReference type="ARBA" id="ARBA00022989"/>
    </source>
</evidence>
<feature type="transmembrane region" description="Helical" evidence="14">
    <location>
        <begin position="332"/>
        <end position="354"/>
    </location>
</feature>
<keyword evidence="5 14" id="KW-0378">Hydrolase</keyword>
<proteinExistence type="inferred from homology"/>
<dbReference type="InterPro" id="IPR027057">
    <property type="entry name" value="CAXX_Prtase_1"/>
</dbReference>
<dbReference type="EMBL" id="CAUJNA010001224">
    <property type="protein sequence ID" value="CAJ1385308.1"/>
    <property type="molecule type" value="Genomic_DNA"/>
</dbReference>
<dbReference type="GO" id="GO:0046872">
    <property type="term" value="F:metal ion binding"/>
    <property type="evidence" value="ECO:0007669"/>
    <property type="project" value="UniProtKB-UniRule"/>
</dbReference>
<evidence type="ECO:0000256" key="14">
    <source>
        <dbReference type="RuleBase" id="RU366005"/>
    </source>
</evidence>
<feature type="transmembrane region" description="Helical" evidence="14">
    <location>
        <begin position="156"/>
        <end position="176"/>
    </location>
</feature>
<feature type="domain" description="CAAX prenyl protease 1 N-terminal" evidence="17">
    <location>
        <begin position="34"/>
        <end position="208"/>
    </location>
</feature>
<keyword evidence="7 13" id="KW-0862">Zinc</keyword>
<feature type="active site" description="Proton donor" evidence="12">
    <location>
        <position position="367"/>
    </location>
</feature>
<evidence type="ECO:0000256" key="10">
    <source>
        <dbReference type="ARBA" id="ARBA00023136"/>
    </source>
</evidence>
<comment type="similarity">
    <text evidence="14">Belongs to the peptidase M48A family.</text>
</comment>
<comment type="catalytic activity">
    <reaction evidence="11 14">
        <text>Hydrolyzes the peptide bond -P2-(S-farnesyl or geranylgeranyl)C-P1'-P2'-P3'-COOH where P1' and P2' are amino acids with aliphatic side chains and P3' is any C-terminal residue.</text>
        <dbReference type="EC" id="3.4.24.84"/>
    </reaction>
</comment>
<keyword evidence="8 14" id="KW-1133">Transmembrane helix</keyword>
<keyword evidence="6 14" id="KW-0256">Endoplasmic reticulum</keyword>